<dbReference type="PANTHER" id="PTHR21294">
    <property type="entry name" value="ELECTRON TRANSFER FLAVOPROTEIN BETA-SUBUNIT"/>
    <property type="match status" value="1"/>
</dbReference>
<comment type="subunit">
    <text evidence="1">Heterodimer of an alpha and a beta subunit.</text>
</comment>
<dbReference type="Proteomes" id="UP000236488">
    <property type="component" value="Unassembled WGS sequence"/>
</dbReference>
<dbReference type="GO" id="GO:0009055">
    <property type="term" value="F:electron transfer activity"/>
    <property type="evidence" value="ECO:0007669"/>
    <property type="project" value="InterPro"/>
</dbReference>
<gene>
    <name evidence="5" type="ORF">C2L80_11870</name>
</gene>
<dbReference type="PIRSF" id="PIRSF000090">
    <property type="entry name" value="Beta-ETF"/>
    <property type="match status" value="1"/>
</dbReference>
<sequence length="255" mass="27668">MNIVACYKIVYDEQDVVVKPDRTLSFERAALKIGDYDLNAVEAGAQLAVEHDATLIGLTAGGDSVMDSKIRKAILARGPQENVAVRDDALDMAGSLKTAHVLAAAVRNLGDVDLILCGEGSADRYAQQVGIQLGEVLGLPTINGVTSIDLEEGVARVERVAGAEVERLEIPLPAVLSVVADMNTPRIPSMKDILNAGKKPSRVLSLDEIGYENRDECIKIMSVEAPERRERTCEILEGSDDKTMQEFIARIRERL</sequence>
<comment type="function">
    <text evidence="2">The electron transfer flavoprotein serves as a specific electron acceptor for other dehydrogenases. It transfers the electrons to the main respiratory chain via ETF-ubiquinone oxidoreductase (ETF dehydrogenase).</text>
</comment>
<dbReference type="InterPro" id="IPR014729">
    <property type="entry name" value="Rossmann-like_a/b/a_fold"/>
</dbReference>
<accession>A0A2K2U2B6</accession>
<evidence type="ECO:0000259" key="4">
    <source>
        <dbReference type="SMART" id="SM00893"/>
    </source>
</evidence>
<dbReference type="InterPro" id="IPR012255">
    <property type="entry name" value="ETF_b"/>
</dbReference>
<dbReference type="Gene3D" id="3.40.50.620">
    <property type="entry name" value="HUPs"/>
    <property type="match status" value="1"/>
</dbReference>
<dbReference type="NCBIfam" id="NF002888">
    <property type="entry name" value="PRK03359.1"/>
    <property type="match status" value="1"/>
</dbReference>
<dbReference type="SMART" id="SM00893">
    <property type="entry name" value="ETF"/>
    <property type="match status" value="1"/>
</dbReference>
<dbReference type="InterPro" id="IPR033948">
    <property type="entry name" value="ETF_beta_N"/>
</dbReference>
<protein>
    <recommendedName>
        <fullName evidence="3">Electron transfer flavoprotein small subunit</fullName>
    </recommendedName>
</protein>
<dbReference type="SUPFAM" id="SSF52402">
    <property type="entry name" value="Adenine nucleotide alpha hydrolases-like"/>
    <property type="match status" value="1"/>
</dbReference>
<dbReference type="PANTHER" id="PTHR21294:SF17">
    <property type="entry name" value="PROTEIN FIXA"/>
    <property type="match status" value="1"/>
</dbReference>
<evidence type="ECO:0000256" key="1">
    <source>
        <dbReference type="ARBA" id="ARBA00011355"/>
    </source>
</evidence>
<evidence type="ECO:0000313" key="6">
    <source>
        <dbReference type="Proteomes" id="UP000236488"/>
    </source>
</evidence>
<dbReference type="RefSeq" id="WP_092197573.1">
    <property type="nucleotide sequence ID" value="NZ_PPEL01000097.1"/>
</dbReference>
<proteinExistence type="predicted"/>
<comment type="caution">
    <text evidence="5">The sequence shown here is derived from an EMBL/GenBank/DDBJ whole genome shotgun (WGS) entry which is preliminary data.</text>
</comment>
<organism evidence="5 6">
    <name type="scientific">Rubneribacter badeniensis</name>
    <dbReference type="NCBI Taxonomy" id="2070688"/>
    <lineage>
        <taxon>Bacteria</taxon>
        <taxon>Bacillati</taxon>
        <taxon>Actinomycetota</taxon>
        <taxon>Coriobacteriia</taxon>
        <taxon>Eggerthellales</taxon>
        <taxon>Eggerthellaceae</taxon>
        <taxon>Rubneribacter</taxon>
    </lineage>
</organism>
<dbReference type="AlphaFoldDB" id="A0A2K2U2B6"/>
<dbReference type="CDD" id="cd01714">
    <property type="entry name" value="ETF_beta"/>
    <property type="match status" value="1"/>
</dbReference>
<evidence type="ECO:0000313" key="5">
    <source>
        <dbReference type="EMBL" id="PNV64455.1"/>
    </source>
</evidence>
<feature type="domain" description="Electron transfer flavoprotein alpha/beta-subunit N-terminal" evidence="4">
    <location>
        <begin position="21"/>
        <end position="213"/>
    </location>
</feature>
<dbReference type="EMBL" id="PPEL01000097">
    <property type="protein sequence ID" value="PNV64455.1"/>
    <property type="molecule type" value="Genomic_DNA"/>
</dbReference>
<name>A0A2K2U2B6_9ACTN</name>
<reference evidence="5 6" key="1">
    <citation type="journal article" date="2018" name="Int. J. Syst. Evol. Microbiol.">
        <title>Rubneribacter badeniensis gen. nov., sp. nov. and Enteroscipio rubneri gen. nov., sp. nov., new members of the Eggerthellaceae isolated from human faeces.</title>
        <authorList>
            <person name="Danylec N."/>
            <person name="Gobl A."/>
            <person name="Stoll D.A."/>
            <person name="Hetzer B."/>
            <person name="Kulling S.E."/>
            <person name="Huch M."/>
        </authorList>
    </citation>
    <scope>NUCLEOTIDE SEQUENCE [LARGE SCALE GENOMIC DNA]</scope>
    <source>
        <strain evidence="5 6">ResAG-85</strain>
    </source>
</reference>
<evidence type="ECO:0000256" key="2">
    <source>
        <dbReference type="ARBA" id="ARBA00025649"/>
    </source>
</evidence>
<dbReference type="Pfam" id="PF01012">
    <property type="entry name" value="ETF"/>
    <property type="match status" value="1"/>
</dbReference>
<dbReference type="InterPro" id="IPR014730">
    <property type="entry name" value="ETF_a/b_N"/>
</dbReference>
<keyword evidence="6" id="KW-1185">Reference proteome</keyword>
<evidence type="ECO:0000256" key="3">
    <source>
        <dbReference type="ARBA" id="ARBA00042002"/>
    </source>
</evidence>